<comment type="cofactor">
    <cofactor evidence="2">
        <name>Mg(2+)</name>
        <dbReference type="ChEBI" id="CHEBI:18420"/>
    </cofactor>
</comment>
<evidence type="ECO:0000256" key="3">
    <source>
        <dbReference type="ARBA" id="ARBA00004065"/>
    </source>
</evidence>
<proteinExistence type="inferred from homology"/>
<feature type="binding site" evidence="12">
    <location>
        <position position="12"/>
    </location>
    <ligand>
        <name>a divalent metal cation</name>
        <dbReference type="ChEBI" id="CHEBI:60240"/>
    </ligand>
</feature>
<dbReference type="GO" id="GO:0032299">
    <property type="term" value="C:ribonuclease H2 complex"/>
    <property type="evidence" value="ECO:0007669"/>
    <property type="project" value="TreeGrafter"/>
</dbReference>
<keyword evidence="9 12" id="KW-0255">Endonuclease</keyword>
<dbReference type="InterPro" id="IPR012337">
    <property type="entry name" value="RNaseH-like_sf"/>
</dbReference>
<dbReference type="GO" id="GO:0006298">
    <property type="term" value="P:mismatch repair"/>
    <property type="evidence" value="ECO:0007669"/>
    <property type="project" value="TreeGrafter"/>
</dbReference>
<dbReference type="AlphaFoldDB" id="A0A4R9LY57"/>
<keyword evidence="11" id="KW-0464">Manganese</keyword>
<dbReference type="PROSITE" id="PS51975">
    <property type="entry name" value="RNASE_H_2"/>
    <property type="match status" value="1"/>
</dbReference>
<reference evidence="15" key="1">
    <citation type="journal article" date="2019" name="PLoS Negl. Trop. Dis.">
        <title>Revisiting the worldwide diversity of Leptospira species in the environment.</title>
        <authorList>
            <person name="Vincent A.T."/>
            <person name="Schiettekatte O."/>
            <person name="Bourhy P."/>
            <person name="Veyrier F.J."/>
            <person name="Picardeau M."/>
        </authorList>
    </citation>
    <scope>NUCLEOTIDE SEQUENCE [LARGE SCALE GENOMIC DNA]</scope>
    <source>
        <strain evidence="15">201300427</strain>
    </source>
</reference>
<dbReference type="SUPFAM" id="SSF53098">
    <property type="entry name" value="Ribonuclease H-like"/>
    <property type="match status" value="1"/>
</dbReference>
<gene>
    <name evidence="15" type="ORF">EHS15_14180</name>
</gene>
<comment type="subcellular location">
    <subcellularLocation>
        <location evidence="4">Cytoplasm</location>
    </subcellularLocation>
</comment>
<dbReference type="InterPro" id="IPR001352">
    <property type="entry name" value="RNase_HII/HIII"/>
</dbReference>
<dbReference type="Gene3D" id="3.30.420.10">
    <property type="entry name" value="Ribonuclease H-like superfamily/Ribonuclease H"/>
    <property type="match status" value="1"/>
</dbReference>
<comment type="cofactor">
    <cofactor evidence="12">
        <name>Mn(2+)</name>
        <dbReference type="ChEBI" id="CHEBI:29035"/>
    </cofactor>
    <cofactor evidence="12">
        <name>Mg(2+)</name>
        <dbReference type="ChEBI" id="CHEBI:18420"/>
    </cofactor>
    <text evidence="12">Manganese or magnesium. Binds 1 divalent metal ion per monomer in the absence of substrate. May bind a second metal ion after substrate binding.</text>
</comment>
<evidence type="ECO:0000256" key="11">
    <source>
        <dbReference type="ARBA" id="ARBA00023211"/>
    </source>
</evidence>
<dbReference type="InterPro" id="IPR036397">
    <property type="entry name" value="RNaseH_sf"/>
</dbReference>
<keyword evidence="6" id="KW-0963">Cytoplasm</keyword>
<evidence type="ECO:0000256" key="5">
    <source>
        <dbReference type="ARBA" id="ARBA00007383"/>
    </source>
</evidence>
<evidence type="ECO:0000256" key="6">
    <source>
        <dbReference type="ARBA" id="ARBA00022490"/>
    </source>
</evidence>
<evidence type="ECO:0000256" key="12">
    <source>
        <dbReference type="PROSITE-ProRule" id="PRU01319"/>
    </source>
</evidence>
<dbReference type="NCBIfam" id="NF000595">
    <property type="entry name" value="PRK00015.1-3"/>
    <property type="match status" value="1"/>
</dbReference>
<dbReference type="OrthoDB" id="9803420at2"/>
<name>A0A4R9LY57_9LEPT</name>
<keyword evidence="16" id="KW-1185">Reference proteome</keyword>
<comment type="similarity">
    <text evidence="5 13">Belongs to the RNase HII family.</text>
</comment>
<dbReference type="PANTHER" id="PTHR10954">
    <property type="entry name" value="RIBONUCLEASE H2 SUBUNIT A"/>
    <property type="match status" value="1"/>
</dbReference>
<evidence type="ECO:0000256" key="9">
    <source>
        <dbReference type="ARBA" id="ARBA00022759"/>
    </source>
</evidence>
<evidence type="ECO:0000313" key="15">
    <source>
        <dbReference type="EMBL" id="TGN18531.1"/>
    </source>
</evidence>
<dbReference type="EC" id="3.1.26.4" evidence="13"/>
<dbReference type="GO" id="GO:0005737">
    <property type="term" value="C:cytoplasm"/>
    <property type="evidence" value="ECO:0007669"/>
    <property type="project" value="UniProtKB-SubCell"/>
</dbReference>
<dbReference type="RefSeq" id="WP_135761214.1">
    <property type="nucleotide sequence ID" value="NZ_RQHW01000047.1"/>
</dbReference>
<dbReference type="GO" id="GO:0046872">
    <property type="term" value="F:metal ion binding"/>
    <property type="evidence" value="ECO:0007669"/>
    <property type="project" value="UniProtKB-KW"/>
</dbReference>
<dbReference type="GO" id="GO:0043137">
    <property type="term" value="P:DNA replication, removal of RNA primer"/>
    <property type="evidence" value="ECO:0007669"/>
    <property type="project" value="TreeGrafter"/>
</dbReference>
<evidence type="ECO:0000256" key="8">
    <source>
        <dbReference type="ARBA" id="ARBA00022723"/>
    </source>
</evidence>
<keyword evidence="7 12" id="KW-0540">Nuclease</keyword>
<dbReference type="EMBL" id="RQHW01000047">
    <property type="protein sequence ID" value="TGN18531.1"/>
    <property type="molecule type" value="Genomic_DNA"/>
</dbReference>
<dbReference type="InterPro" id="IPR022898">
    <property type="entry name" value="RNase_HII"/>
</dbReference>
<dbReference type="PANTHER" id="PTHR10954:SF18">
    <property type="entry name" value="RIBONUCLEASE HII"/>
    <property type="match status" value="1"/>
</dbReference>
<evidence type="ECO:0000256" key="10">
    <source>
        <dbReference type="ARBA" id="ARBA00022801"/>
    </source>
</evidence>
<feature type="binding site" evidence="12">
    <location>
        <position position="13"/>
    </location>
    <ligand>
        <name>a divalent metal cation</name>
        <dbReference type="ChEBI" id="CHEBI:60240"/>
    </ligand>
</feature>
<sequence length="226" mass="25642">MLPPHFSPFSFDEAGRGALAGPVSVAMVSFSRETLDEIVSGKLLSGIRDSKILSPEKRESFAEEVKKIASVWRVVFVSPKFIDQNNINQAIFYAINRAIPQLGDTSSYLFVDGNYKIKTKKKIEGYFSLPKGDDLMPTISAASVLAKTYRDRWMDLLENKYPGYGFSKHKGYGTEFHREQIQKLGISRIHRLSFLKFLRPEEKKGDLFSHDASSFTSSSFQKRKLL</sequence>
<dbReference type="CDD" id="cd07182">
    <property type="entry name" value="RNase_HII_bacteria_HII_like"/>
    <property type="match status" value="1"/>
</dbReference>
<evidence type="ECO:0000256" key="13">
    <source>
        <dbReference type="RuleBase" id="RU003515"/>
    </source>
</evidence>
<protein>
    <recommendedName>
        <fullName evidence="13">Ribonuclease</fullName>
        <ecNumber evidence="13">3.1.26.4</ecNumber>
    </recommendedName>
</protein>
<dbReference type="Pfam" id="PF01351">
    <property type="entry name" value="RNase_HII"/>
    <property type="match status" value="1"/>
</dbReference>
<dbReference type="Proteomes" id="UP000298058">
    <property type="component" value="Unassembled WGS sequence"/>
</dbReference>
<dbReference type="GO" id="GO:0004523">
    <property type="term" value="F:RNA-DNA hybrid ribonuclease activity"/>
    <property type="evidence" value="ECO:0007669"/>
    <property type="project" value="UniProtKB-UniRule"/>
</dbReference>
<feature type="domain" description="RNase H type-2" evidence="14">
    <location>
        <begin position="6"/>
        <end position="206"/>
    </location>
</feature>
<evidence type="ECO:0000313" key="16">
    <source>
        <dbReference type="Proteomes" id="UP000298058"/>
    </source>
</evidence>
<accession>A0A4R9LY57</accession>
<evidence type="ECO:0000256" key="1">
    <source>
        <dbReference type="ARBA" id="ARBA00000077"/>
    </source>
</evidence>
<comment type="catalytic activity">
    <reaction evidence="1 12 13">
        <text>Endonucleolytic cleavage to 5'-phosphomonoester.</text>
        <dbReference type="EC" id="3.1.26.4"/>
    </reaction>
</comment>
<comment type="caution">
    <text evidence="15">The sequence shown here is derived from an EMBL/GenBank/DDBJ whole genome shotgun (WGS) entry which is preliminary data.</text>
</comment>
<dbReference type="InterPro" id="IPR024567">
    <property type="entry name" value="RNase_HII/HIII_dom"/>
</dbReference>
<keyword evidence="8 12" id="KW-0479">Metal-binding</keyword>
<keyword evidence="10 12" id="KW-0378">Hydrolase</keyword>
<evidence type="ECO:0000256" key="7">
    <source>
        <dbReference type="ARBA" id="ARBA00022722"/>
    </source>
</evidence>
<dbReference type="GO" id="GO:0003723">
    <property type="term" value="F:RNA binding"/>
    <property type="evidence" value="ECO:0007669"/>
    <property type="project" value="UniProtKB-UniRule"/>
</dbReference>
<evidence type="ECO:0000256" key="4">
    <source>
        <dbReference type="ARBA" id="ARBA00004496"/>
    </source>
</evidence>
<evidence type="ECO:0000256" key="2">
    <source>
        <dbReference type="ARBA" id="ARBA00001946"/>
    </source>
</evidence>
<comment type="function">
    <text evidence="3 13">Endonuclease that specifically degrades the RNA of RNA-DNA hybrids.</text>
</comment>
<organism evidence="15 16">
    <name type="scientific">Leptospira idonii</name>
    <dbReference type="NCBI Taxonomy" id="1193500"/>
    <lineage>
        <taxon>Bacteria</taxon>
        <taxon>Pseudomonadati</taxon>
        <taxon>Spirochaetota</taxon>
        <taxon>Spirochaetia</taxon>
        <taxon>Leptospirales</taxon>
        <taxon>Leptospiraceae</taxon>
        <taxon>Leptospira</taxon>
    </lineage>
</organism>
<feature type="binding site" evidence="12">
    <location>
        <position position="112"/>
    </location>
    <ligand>
        <name>a divalent metal cation</name>
        <dbReference type="ChEBI" id="CHEBI:60240"/>
    </ligand>
</feature>
<evidence type="ECO:0000259" key="14">
    <source>
        <dbReference type="PROSITE" id="PS51975"/>
    </source>
</evidence>